<evidence type="ECO:0000313" key="1">
    <source>
        <dbReference type="EMBL" id="DAF48987.1"/>
    </source>
</evidence>
<accession>A0A8S5SDX5</accession>
<organism evidence="1">
    <name type="scientific">Siphoviridae sp. ctnpt50</name>
    <dbReference type="NCBI Taxonomy" id="2827941"/>
    <lineage>
        <taxon>Viruses</taxon>
        <taxon>Duplodnaviria</taxon>
        <taxon>Heunggongvirae</taxon>
        <taxon>Uroviricota</taxon>
        <taxon>Caudoviricetes</taxon>
    </lineage>
</organism>
<reference evidence="1" key="1">
    <citation type="journal article" date="2021" name="Proc. Natl. Acad. Sci. U.S.A.">
        <title>A Catalog of Tens of Thousands of Viruses from Human Metagenomes Reveals Hidden Associations with Chronic Diseases.</title>
        <authorList>
            <person name="Tisza M.J."/>
            <person name="Buck C.B."/>
        </authorList>
    </citation>
    <scope>NUCLEOTIDE SEQUENCE</scope>
    <source>
        <strain evidence="1">Ctnpt50</strain>
    </source>
</reference>
<protein>
    <submittedName>
        <fullName evidence="1">Uncharacterized protein</fullName>
    </submittedName>
</protein>
<name>A0A8S5SDX5_9CAUD</name>
<sequence length="54" mass="6597">MNEAVKVGFYPKDLFILLAKNRLVADWQIQNQKNARKFHSYFWVFEKSDKKIEY</sequence>
<dbReference type="EMBL" id="BK032577">
    <property type="protein sequence ID" value="DAF48987.1"/>
    <property type="molecule type" value="Genomic_DNA"/>
</dbReference>
<proteinExistence type="predicted"/>